<name>A0A6M3JQK2_9ZZZZ</name>
<organism evidence="2">
    <name type="scientific">viral metagenome</name>
    <dbReference type="NCBI Taxonomy" id="1070528"/>
    <lineage>
        <taxon>unclassified sequences</taxon>
        <taxon>metagenomes</taxon>
        <taxon>organismal metagenomes</taxon>
    </lineage>
</organism>
<sequence>MVKANELKTITPRPGTPTADVRRPDGWRGKEGMIDGVKVWLKGKSPTGGNDSQSPYHERAAYLLDRMLHFNIVPPTVLQLLEGEVISAQKFVKGKRPRISIPPILALWDYIIDNSDRHDGNWYLAHRPEPSMW</sequence>
<proteinExistence type="predicted"/>
<accession>A0A6M3JQK2</accession>
<evidence type="ECO:0008006" key="3">
    <source>
        <dbReference type="Google" id="ProtNLM"/>
    </source>
</evidence>
<gene>
    <name evidence="2" type="ORF">MM415A03193_0002</name>
</gene>
<protein>
    <recommendedName>
        <fullName evidence="3">PI3K/PI4K catalytic domain-containing protein</fullName>
    </recommendedName>
</protein>
<dbReference type="AlphaFoldDB" id="A0A6M3JQK2"/>
<reference evidence="2" key="1">
    <citation type="submission" date="2020-03" db="EMBL/GenBank/DDBJ databases">
        <title>The deep terrestrial virosphere.</title>
        <authorList>
            <person name="Holmfeldt K."/>
            <person name="Nilsson E."/>
            <person name="Simone D."/>
            <person name="Lopez-Fernandez M."/>
            <person name="Wu X."/>
            <person name="de Brujin I."/>
            <person name="Lundin D."/>
            <person name="Andersson A."/>
            <person name="Bertilsson S."/>
            <person name="Dopson M."/>
        </authorList>
    </citation>
    <scope>NUCLEOTIDE SEQUENCE</scope>
    <source>
        <strain evidence="2">MM415A03193</strain>
    </source>
</reference>
<evidence type="ECO:0000256" key="1">
    <source>
        <dbReference type="SAM" id="MobiDB-lite"/>
    </source>
</evidence>
<feature type="region of interest" description="Disordered" evidence="1">
    <location>
        <begin position="1"/>
        <end position="30"/>
    </location>
</feature>
<dbReference type="EMBL" id="MT141870">
    <property type="protein sequence ID" value="QJA71391.1"/>
    <property type="molecule type" value="Genomic_DNA"/>
</dbReference>
<evidence type="ECO:0000313" key="2">
    <source>
        <dbReference type="EMBL" id="QJA71391.1"/>
    </source>
</evidence>
<feature type="compositionally biased region" description="Basic and acidic residues" evidence="1">
    <location>
        <begin position="20"/>
        <end position="30"/>
    </location>
</feature>